<dbReference type="EMBL" id="KB202050">
    <property type="protein sequence ID" value="ESO92541.1"/>
    <property type="molecule type" value="Genomic_DNA"/>
</dbReference>
<organism evidence="2 3">
    <name type="scientific">Lottia gigantea</name>
    <name type="common">Giant owl limpet</name>
    <dbReference type="NCBI Taxonomy" id="225164"/>
    <lineage>
        <taxon>Eukaryota</taxon>
        <taxon>Metazoa</taxon>
        <taxon>Spiralia</taxon>
        <taxon>Lophotrochozoa</taxon>
        <taxon>Mollusca</taxon>
        <taxon>Gastropoda</taxon>
        <taxon>Patellogastropoda</taxon>
        <taxon>Lottioidea</taxon>
        <taxon>Lottiidae</taxon>
        <taxon>Lottia</taxon>
    </lineage>
</organism>
<dbReference type="GeneID" id="20239017"/>
<dbReference type="OMA" id="HADEIEH"/>
<feature type="region of interest" description="Disordered" evidence="1">
    <location>
        <begin position="115"/>
        <end position="157"/>
    </location>
</feature>
<gene>
    <name evidence="2" type="ORF">LOTGIDRAFT_162447</name>
</gene>
<reference evidence="2 3" key="1">
    <citation type="journal article" date="2013" name="Nature">
        <title>Insights into bilaterian evolution from three spiralian genomes.</title>
        <authorList>
            <person name="Simakov O."/>
            <person name="Marletaz F."/>
            <person name="Cho S.J."/>
            <person name="Edsinger-Gonzales E."/>
            <person name="Havlak P."/>
            <person name="Hellsten U."/>
            <person name="Kuo D.H."/>
            <person name="Larsson T."/>
            <person name="Lv J."/>
            <person name="Arendt D."/>
            <person name="Savage R."/>
            <person name="Osoegawa K."/>
            <person name="de Jong P."/>
            <person name="Grimwood J."/>
            <person name="Chapman J.A."/>
            <person name="Shapiro H."/>
            <person name="Aerts A."/>
            <person name="Otillar R.P."/>
            <person name="Terry A.Y."/>
            <person name="Boore J.L."/>
            <person name="Grigoriev I.V."/>
            <person name="Lindberg D.R."/>
            <person name="Seaver E.C."/>
            <person name="Weisblat D.A."/>
            <person name="Putnam N.H."/>
            <person name="Rokhsar D.S."/>
        </authorList>
    </citation>
    <scope>NUCLEOTIDE SEQUENCE [LARGE SCALE GENOMIC DNA]</scope>
</reference>
<evidence type="ECO:0000313" key="3">
    <source>
        <dbReference type="Proteomes" id="UP000030746"/>
    </source>
</evidence>
<protein>
    <submittedName>
        <fullName evidence="2">Uncharacterized protein</fullName>
    </submittedName>
</protein>
<dbReference type="AlphaFoldDB" id="V4AGK1"/>
<dbReference type="OrthoDB" id="10027994at2759"/>
<evidence type="ECO:0000256" key="1">
    <source>
        <dbReference type="SAM" id="MobiDB-lite"/>
    </source>
</evidence>
<proteinExistence type="predicted"/>
<dbReference type="HOGENOM" id="CLU_406669_0_0_1"/>
<sequence length="705" mass="78801">MTQRYISAINIADRRAAAILRKRAKKRPLGDIESKYGYTPPQPVLSCRTVDVDLSGTRTYRPKSSTDILQEQHQLIHKIYSKNRNIKSAPLNQKNQNEGDMNLRKLQRINIEVQGRPYTSLSQVSKSNTKTPSSSTKKQRPKTTGSSQPKKTEMRDSFMIIRVDKDVLDSARSSKQLTNQIHEMWQPEHHDLNQGKYIRGQKNANNSHPEQFNTWLTFGGNQDDEEHGLVDAFTGVHNQNEYYSIDGNVGNKVAATLKKGDKVRIGVNGVVHSNRIQRIKKESIQPVSKEESELFGGDIDAFNDIVLENFDDLMAPKKKKADSTPLNWTDQVAKTDVKVVESKGQVVSPRVVNLCESHPVVFERLVKSDERPKLARGNTESGFKVKHRLQKQPESSQSKYHHVKNIEIDSKSTKEDRDVDNMTLDDVLRNAIAHRNQYNVQSFNFQKDKFNSPNTENRIKSAKVSENGRENRLSSSNSSKSRAASDVVHSSGTGNLLIPVMRSVPSTLPATINSDDLSVSAPGARQSSPVNEMPRKSISPNPRNSTSAKSRASRISSAASNKHYQPPSDAQYIKFSSSIRNPKGDHSHISNNKQTVCVRFAGDVDGESVLSSKQDLDIDSVGGLSDRSVASRPMSPPQHNYNGYSINIPTADMLSDRDSMLQSPYKRSDDGEVLTNRQQRDKNMRDEQINQITTMLAGSVVSSAE</sequence>
<name>V4AGK1_LOTGI</name>
<feature type="compositionally biased region" description="Basic and acidic residues" evidence="1">
    <location>
        <begin position="678"/>
        <end position="687"/>
    </location>
</feature>
<feature type="compositionally biased region" description="Low complexity" evidence="1">
    <location>
        <begin position="125"/>
        <end position="136"/>
    </location>
</feature>
<feature type="region of interest" description="Disordered" evidence="1">
    <location>
        <begin position="444"/>
        <end position="490"/>
    </location>
</feature>
<dbReference type="RefSeq" id="XP_009056682.1">
    <property type="nucleotide sequence ID" value="XM_009058434.1"/>
</dbReference>
<accession>V4AGK1</accession>
<feature type="compositionally biased region" description="Low complexity" evidence="1">
    <location>
        <begin position="473"/>
        <end position="485"/>
    </location>
</feature>
<dbReference type="Proteomes" id="UP000030746">
    <property type="component" value="Unassembled WGS sequence"/>
</dbReference>
<feature type="region of interest" description="Disordered" evidence="1">
    <location>
        <begin position="509"/>
        <end position="569"/>
    </location>
</feature>
<dbReference type="CTD" id="20239017"/>
<evidence type="ECO:0000313" key="2">
    <source>
        <dbReference type="EMBL" id="ESO92541.1"/>
    </source>
</evidence>
<feature type="compositionally biased region" description="Low complexity" evidence="1">
    <location>
        <begin position="545"/>
        <end position="560"/>
    </location>
</feature>
<feature type="region of interest" description="Disordered" evidence="1">
    <location>
        <begin position="658"/>
        <end position="687"/>
    </location>
</feature>
<feature type="compositionally biased region" description="Basic and acidic residues" evidence="1">
    <location>
        <begin position="404"/>
        <end position="417"/>
    </location>
</feature>
<feature type="compositionally biased region" description="Polar residues" evidence="1">
    <location>
        <begin position="444"/>
        <end position="456"/>
    </location>
</feature>
<dbReference type="KEGG" id="lgi:LOTGIDRAFT_162447"/>
<keyword evidence="3" id="KW-1185">Reference proteome</keyword>
<feature type="region of interest" description="Disordered" evidence="1">
    <location>
        <begin position="371"/>
        <end position="417"/>
    </location>
</feature>